<proteinExistence type="predicted"/>
<sequence length="119" mass="14121">MKDPLVFEQLKDLAIRRFEVENVIFYEDYQKLLGMYNMDMSSSQLSPKGNQELKKYVSHMYAKFIVSGAPYELNVPHKIIDAARNEENFEQLEIIAKEVNSMLYSNTFRQYVLRQDKKQ</sequence>
<gene>
    <name evidence="2" type="ORF">O9G_002569</name>
</gene>
<reference evidence="2 3" key="1">
    <citation type="journal article" date="2013" name="Curr. Biol.">
        <title>Shared signatures of parasitism and phylogenomics unite Cryptomycota and microsporidia.</title>
        <authorList>
            <person name="James T.Y."/>
            <person name="Pelin A."/>
            <person name="Bonen L."/>
            <person name="Ahrendt S."/>
            <person name="Sain D."/>
            <person name="Corradi N."/>
            <person name="Stajich J.E."/>
        </authorList>
    </citation>
    <scope>NUCLEOTIDE SEQUENCE [LARGE SCALE GENOMIC DNA]</scope>
    <source>
        <strain evidence="2 3">CSF55</strain>
    </source>
</reference>
<dbReference type="SUPFAM" id="SSF48097">
    <property type="entry name" value="Regulator of G-protein signaling, RGS"/>
    <property type="match status" value="1"/>
</dbReference>
<organism evidence="2 3">
    <name type="scientific">Rozella allomycis (strain CSF55)</name>
    <dbReference type="NCBI Taxonomy" id="988480"/>
    <lineage>
        <taxon>Eukaryota</taxon>
        <taxon>Fungi</taxon>
        <taxon>Fungi incertae sedis</taxon>
        <taxon>Cryptomycota</taxon>
        <taxon>Cryptomycota incertae sedis</taxon>
        <taxon>Rozella</taxon>
    </lineage>
</organism>
<dbReference type="OrthoDB" id="2139003at2759"/>
<keyword evidence="3" id="KW-1185">Reference proteome</keyword>
<dbReference type="InterPro" id="IPR016137">
    <property type="entry name" value="RGS"/>
</dbReference>
<dbReference type="InterPro" id="IPR036305">
    <property type="entry name" value="RGS_sf"/>
</dbReference>
<evidence type="ECO:0000259" key="1">
    <source>
        <dbReference type="Pfam" id="PF00615"/>
    </source>
</evidence>
<accession>A0A075AUM4</accession>
<dbReference type="EMBL" id="KE561167">
    <property type="protein sequence ID" value="EPZ32217.1"/>
    <property type="molecule type" value="Genomic_DNA"/>
</dbReference>
<dbReference type="InterPro" id="IPR044926">
    <property type="entry name" value="RGS_subdomain_2"/>
</dbReference>
<dbReference type="Proteomes" id="UP000030755">
    <property type="component" value="Unassembled WGS sequence"/>
</dbReference>
<name>A0A075AUM4_ROZAC</name>
<dbReference type="Gene3D" id="1.10.167.10">
    <property type="entry name" value="Regulator of G-protein Signalling 4, domain 2"/>
    <property type="match status" value="1"/>
</dbReference>
<dbReference type="HOGENOM" id="CLU_2062799_0_0_1"/>
<dbReference type="Pfam" id="PF00615">
    <property type="entry name" value="RGS"/>
    <property type="match status" value="1"/>
</dbReference>
<protein>
    <recommendedName>
        <fullName evidence="1">RGS domain-containing protein</fullName>
    </recommendedName>
</protein>
<feature type="domain" description="RGS" evidence="1">
    <location>
        <begin position="15"/>
        <end position="112"/>
    </location>
</feature>
<evidence type="ECO:0000313" key="2">
    <source>
        <dbReference type="EMBL" id="EPZ32217.1"/>
    </source>
</evidence>
<dbReference type="AlphaFoldDB" id="A0A075AUM4"/>
<evidence type="ECO:0000313" key="3">
    <source>
        <dbReference type="Proteomes" id="UP000030755"/>
    </source>
</evidence>